<dbReference type="InterPro" id="IPR051310">
    <property type="entry name" value="MCP_chemotaxis"/>
</dbReference>
<dbReference type="Proteomes" id="UP000249633">
    <property type="component" value="Unassembled WGS sequence"/>
</dbReference>
<dbReference type="InterPro" id="IPR004090">
    <property type="entry name" value="Chemotax_Me-accpt_rcpt"/>
</dbReference>
<keyword evidence="4" id="KW-0807">Transducer</keyword>
<dbReference type="FunFam" id="1.10.287.950:FF:000001">
    <property type="entry name" value="Methyl-accepting chemotaxis sensory transducer"/>
    <property type="match status" value="1"/>
</dbReference>
<dbReference type="PROSITE" id="PS50111">
    <property type="entry name" value="CHEMOTAXIS_TRANSDUC_2"/>
    <property type="match status" value="1"/>
</dbReference>
<evidence type="ECO:0000313" key="8">
    <source>
        <dbReference type="EMBL" id="PZP28525.1"/>
    </source>
</evidence>
<dbReference type="CDD" id="cd19411">
    <property type="entry name" value="MCP2201-like_sensor"/>
    <property type="match status" value="1"/>
</dbReference>
<evidence type="ECO:0000313" key="9">
    <source>
        <dbReference type="Proteomes" id="UP000249633"/>
    </source>
</evidence>
<accession>A0A2W5D930</accession>
<dbReference type="InterPro" id="IPR024478">
    <property type="entry name" value="HlyB_4HB_MCP"/>
</dbReference>
<dbReference type="GO" id="GO:0004888">
    <property type="term" value="F:transmembrane signaling receptor activity"/>
    <property type="evidence" value="ECO:0007669"/>
    <property type="project" value="InterPro"/>
</dbReference>
<dbReference type="Gene3D" id="1.10.287.950">
    <property type="entry name" value="Methyl-accepting chemotaxis protein"/>
    <property type="match status" value="1"/>
</dbReference>
<keyword evidence="5" id="KW-0812">Transmembrane</keyword>
<feature type="domain" description="HAMP" evidence="7">
    <location>
        <begin position="248"/>
        <end position="292"/>
    </location>
</feature>
<dbReference type="CDD" id="cd11386">
    <property type="entry name" value="MCP_signal"/>
    <property type="match status" value="1"/>
</dbReference>
<dbReference type="SMART" id="SM00283">
    <property type="entry name" value="MA"/>
    <property type="match status" value="1"/>
</dbReference>
<name>A0A2W5D930_9BURK</name>
<dbReference type="PANTHER" id="PTHR43531:SF14">
    <property type="entry name" value="METHYL-ACCEPTING CHEMOTAXIS PROTEIN I-RELATED"/>
    <property type="match status" value="1"/>
</dbReference>
<protein>
    <submittedName>
        <fullName evidence="8">Methyl-accepting chemotaxis protein</fullName>
    </submittedName>
</protein>
<dbReference type="GO" id="GO:0005886">
    <property type="term" value="C:plasma membrane"/>
    <property type="evidence" value="ECO:0007669"/>
    <property type="project" value="TreeGrafter"/>
</dbReference>
<dbReference type="GO" id="GO:0006935">
    <property type="term" value="P:chemotaxis"/>
    <property type="evidence" value="ECO:0007669"/>
    <property type="project" value="InterPro"/>
</dbReference>
<dbReference type="InterPro" id="IPR047347">
    <property type="entry name" value="YvaQ-like_sensor"/>
</dbReference>
<dbReference type="GO" id="GO:0007165">
    <property type="term" value="P:signal transduction"/>
    <property type="evidence" value="ECO:0007669"/>
    <property type="project" value="UniProtKB-KW"/>
</dbReference>
<evidence type="ECO:0000256" key="3">
    <source>
        <dbReference type="ARBA" id="ARBA00029447"/>
    </source>
</evidence>
<feature type="domain" description="Methyl-accepting transducer" evidence="6">
    <location>
        <begin position="297"/>
        <end position="526"/>
    </location>
</feature>
<proteinExistence type="inferred from homology"/>
<comment type="caution">
    <text evidence="8">The sequence shown here is derived from an EMBL/GenBank/DDBJ whole genome shotgun (WGS) entry which is preliminary data.</text>
</comment>
<reference evidence="8 9" key="1">
    <citation type="submission" date="2017-08" db="EMBL/GenBank/DDBJ databases">
        <title>Infants hospitalized years apart are colonized by the same room-sourced microbial strains.</title>
        <authorList>
            <person name="Brooks B."/>
            <person name="Olm M.R."/>
            <person name="Firek B.A."/>
            <person name="Baker R."/>
            <person name="Thomas B.C."/>
            <person name="Morowitz M.J."/>
            <person name="Banfield J.F."/>
        </authorList>
    </citation>
    <scope>NUCLEOTIDE SEQUENCE [LARGE SCALE GENOMIC DNA]</scope>
    <source>
        <strain evidence="8">S2_012_000_R2_81</strain>
    </source>
</reference>
<evidence type="ECO:0000259" key="7">
    <source>
        <dbReference type="PROSITE" id="PS50885"/>
    </source>
</evidence>
<keyword evidence="5" id="KW-0472">Membrane</keyword>
<keyword evidence="5" id="KW-1133">Transmembrane helix</keyword>
<comment type="similarity">
    <text evidence="3">Belongs to the methyl-accepting chemotaxis (MCP) protein family.</text>
</comment>
<dbReference type="InterPro" id="IPR004089">
    <property type="entry name" value="MCPsignal_dom"/>
</dbReference>
<dbReference type="Pfam" id="PF00015">
    <property type="entry name" value="MCPsignal"/>
    <property type="match status" value="1"/>
</dbReference>
<dbReference type="AlphaFoldDB" id="A0A2W5D930"/>
<keyword evidence="2" id="KW-0488">Methylation</keyword>
<evidence type="ECO:0000256" key="1">
    <source>
        <dbReference type="ARBA" id="ARBA00004370"/>
    </source>
</evidence>
<sequence>MTAGRWAWPARSCRPAAASPPELFTMSSEKLTVGARLALGFGATTALGVLLAGLATWQMRSLSTALEQVAQDRIPKITLATQIKDDLNLTARSARNIVISAEPEFRQAELQRIAKAREGVVERMARLDRIINLPKARETFQRMSAQRERYGSGLDQLITLAQKGEHDQAAEFIVKQLRPLQNDLFKSIDEFMQLQIDASESLATNGAAAAQSSAVTQMLLALTLALLGGGTGWALARHLRRALGAEPQQVSDAVQRVAGGDLSQAIELRAGDASSVMANVQQMQQALAATVTQVRSTAEGVATASSQIAQGNQDLSQRTEEQASALQQTAATMTELNETVRHNADNARQANQLAGSASEAATRGGTVVGQVVQTMDGISESSRRIADIIGVIDGIAFQTNILALNAAVEAARAGEQGRGFAVVAGEVRTLAQRSAEAAREIKTLITRSVEQVEQGSQLVGDAGTRMNEIVDAIRRVADIVGEISSASAEQSTGVNQVGDAVNQMDQVTQQNAALVEESAAAAESLRQQAGQLVDAMAVFQLGRSASRA</sequence>
<dbReference type="PANTHER" id="PTHR43531">
    <property type="entry name" value="PROTEIN ICFG"/>
    <property type="match status" value="1"/>
</dbReference>
<dbReference type="InterPro" id="IPR003660">
    <property type="entry name" value="HAMP_dom"/>
</dbReference>
<dbReference type="PROSITE" id="PS50885">
    <property type="entry name" value="HAMP"/>
    <property type="match status" value="1"/>
</dbReference>
<evidence type="ECO:0000256" key="5">
    <source>
        <dbReference type="SAM" id="Phobius"/>
    </source>
</evidence>
<feature type="transmembrane region" description="Helical" evidence="5">
    <location>
        <begin position="33"/>
        <end position="57"/>
    </location>
</feature>
<organism evidence="8 9">
    <name type="scientific">Roseateles depolymerans</name>
    <dbReference type="NCBI Taxonomy" id="76731"/>
    <lineage>
        <taxon>Bacteria</taxon>
        <taxon>Pseudomonadati</taxon>
        <taxon>Pseudomonadota</taxon>
        <taxon>Betaproteobacteria</taxon>
        <taxon>Burkholderiales</taxon>
        <taxon>Sphaerotilaceae</taxon>
        <taxon>Roseateles</taxon>
    </lineage>
</organism>
<evidence type="ECO:0000259" key="6">
    <source>
        <dbReference type="PROSITE" id="PS50111"/>
    </source>
</evidence>
<dbReference type="PRINTS" id="PR00260">
    <property type="entry name" value="CHEMTRNSDUCR"/>
</dbReference>
<dbReference type="Pfam" id="PF12729">
    <property type="entry name" value="4HB_MCP_1"/>
    <property type="match status" value="1"/>
</dbReference>
<gene>
    <name evidence="8" type="ORF">DI603_19310</name>
</gene>
<feature type="transmembrane region" description="Helical" evidence="5">
    <location>
        <begin position="218"/>
        <end position="236"/>
    </location>
</feature>
<dbReference type="EMBL" id="QFOD01000022">
    <property type="protein sequence ID" value="PZP28525.1"/>
    <property type="molecule type" value="Genomic_DNA"/>
</dbReference>
<comment type="subcellular location">
    <subcellularLocation>
        <location evidence="1">Membrane</location>
    </subcellularLocation>
</comment>
<evidence type="ECO:0000256" key="4">
    <source>
        <dbReference type="PROSITE-ProRule" id="PRU00284"/>
    </source>
</evidence>
<dbReference type="SUPFAM" id="SSF58104">
    <property type="entry name" value="Methyl-accepting chemotaxis protein (MCP) signaling domain"/>
    <property type="match status" value="1"/>
</dbReference>
<evidence type="ECO:0000256" key="2">
    <source>
        <dbReference type="ARBA" id="ARBA00022481"/>
    </source>
</evidence>